<keyword evidence="3 7" id="KW-1134">Transmembrane beta strand</keyword>
<evidence type="ECO:0000256" key="7">
    <source>
        <dbReference type="PROSITE-ProRule" id="PRU01360"/>
    </source>
</evidence>
<comment type="similarity">
    <text evidence="7">Belongs to the TonB-dependent receptor family.</text>
</comment>
<sequence length="1003" mass="109546">MKRLLLLMLLASGLLQAYAQKQLTKGKVTDETGQPLPGATVRLKGSTTISTSTDGKGEFQISTGDQSSAVLIISYIGYLQKEVTATQGGSVSVQLQSDSKSLQDVVVVGYGVQKKRDVTGATSSIKAVDIAKRPLTRVEQALQGTTSGVTVQSNSGQPGRGLSIRVRGTSSISGGNEPLYVIDGYIGGNIESVSMADIESMEVLKDASATAIYGSRGSNGVVLITTKSGKVGKPRVDASAWFSQASLPKKLDLLNAYEFAVQANKQATLGNTTPPYSQAKLDELQKNPNGTDWQDAVTQKPFVQNYQVSLSGGNEGVKYYFSYNNINQPGLIINQWYKRNTIRGNVDAQVTPKLNFKFGVTAVLPQSRNTGYAGDITDPFAQSYQWDPTSPIFDANGNYIKRSSRGSNQFNPVANAMNRMADGTTTNVTVNGVATYKILKNLTFTSNNSYELQNQMTQTVLPKLTNEGDVGNDYAQVENSRYRSWQNSNFLTYNNQFGDHSLTVTALFEQASRNNNYSKAQAKNLSSYGNGYYNLGLGKTQLTTSSFWEDALISYMGRINYAFKDKYLLTASVRTDGSSHLTNKYSTFPSVALGWVIDKENFMPVSNTLTGLKLRLSYGQTGNQAVPAYSTIARVSSGGPSYYFDGVTPSISTPLGTPVALGLKWERTATYDVGLDAEFFKGRLTFVFDAYDRKITDLLYDRPVDQYKGGGSYKANIGTLSNKGLEFNVGGIPVIAGKFKWSSNFNISFNRNKVLDLGGLDKIIVNNIGSAQQGSAILKVGESLGSFYGLKFLGTWKTSEKAEAARYGTLPGYAKYEDIDQTGESKDKIDDKDRQIIGNGMPKYTFGFNNDFTYGNWSLNVLFAGSQGNQILSSTLPYTIGNLGDARDATSHLVDNMWSDKNETDVPLYKSKNELNSSRWVFDASYIKLKNIALTYTIPERLLSRVKFHSLDIFASAQNIWTITKFPGYDPEVTNSTNAITQGLETGVIPNPKTYTIGLRLGL</sequence>
<accession>A0A3E1YHX2</accession>
<keyword evidence="12" id="KW-1185">Reference proteome</keyword>
<dbReference type="PROSITE" id="PS52016">
    <property type="entry name" value="TONB_DEPENDENT_REC_3"/>
    <property type="match status" value="1"/>
</dbReference>
<dbReference type="Gene3D" id="2.60.40.1120">
    <property type="entry name" value="Carboxypeptidase-like, regulatory domain"/>
    <property type="match status" value="1"/>
</dbReference>
<dbReference type="Gene3D" id="2.170.130.10">
    <property type="entry name" value="TonB-dependent receptor, plug domain"/>
    <property type="match status" value="1"/>
</dbReference>
<dbReference type="InterPro" id="IPR023996">
    <property type="entry name" value="TonB-dep_OMP_SusC/RagA"/>
</dbReference>
<dbReference type="EMBL" id="QPMM01000001">
    <property type="protein sequence ID" value="RFS26967.1"/>
    <property type="molecule type" value="Genomic_DNA"/>
</dbReference>
<dbReference type="InterPro" id="IPR023997">
    <property type="entry name" value="TonB-dep_OMP_SusC/RagA_CS"/>
</dbReference>
<dbReference type="RefSeq" id="WP_116974160.1">
    <property type="nucleotide sequence ID" value="NZ_QPMM01000001.1"/>
</dbReference>
<dbReference type="FunFam" id="2.170.130.10:FF:000008">
    <property type="entry name" value="SusC/RagA family TonB-linked outer membrane protein"/>
    <property type="match status" value="1"/>
</dbReference>
<evidence type="ECO:0000256" key="3">
    <source>
        <dbReference type="ARBA" id="ARBA00022452"/>
    </source>
</evidence>
<keyword evidence="4 7" id="KW-0812">Transmembrane</keyword>
<keyword evidence="2 7" id="KW-0813">Transport</keyword>
<dbReference type="SUPFAM" id="SSF49464">
    <property type="entry name" value="Carboxypeptidase regulatory domain-like"/>
    <property type="match status" value="1"/>
</dbReference>
<dbReference type="InterPro" id="IPR039426">
    <property type="entry name" value="TonB-dep_rcpt-like"/>
</dbReference>
<dbReference type="Pfam" id="PF07715">
    <property type="entry name" value="Plug"/>
    <property type="match status" value="1"/>
</dbReference>
<evidence type="ECO:0000256" key="9">
    <source>
        <dbReference type="SAM" id="SignalP"/>
    </source>
</evidence>
<keyword evidence="5 7" id="KW-0472">Membrane</keyword>
<dbReference type="Pfam" id="PF13715">
    <property type="entry name" value="CarbopepD_reg_2"/>
    <property type="match status" value="1"/>
</dbReference>
<evidence type="ECO:0000256" key="4">
    <source>
        <dbReference type="ARBA" id="ARBA00022692"/>
    </source>
</evidence>
<protein>
    <submittedName>
        <fullName evidence="11">TonB-dependent receptor</fullName>
    </submittedName>
</protein>
<reference evidence="11 12" key="1">
    <citation type="submission" date="2018-07" db="EMBL/GenBank/DDBJ databases">
        <title>Chitinophaga K2CV101002-2 sp. nov., isolated from a monsoon evergreen broad-leaved forest soil.</title>
        <authorList>
            <person name="Lv Y."/>
        </authorList>
    </citation>
    <scope>NUCLEOTIDE SEQUENCE [LARGE SCALE GENOMIC DNA]</scope>
    <source>
        <strain evidence="11 12">GDMCC 1.1288</strain>
    </source>
</reference>
<proteinExistence type="inferred from homology"/>
<keyword evidence="9" id="KW-0732">Signal</keyword>
<gene>
    <name evidence="11" type="ORF">DVR12_04070</name>
</gene>
<keyword evidence="11" id="KW-0675">Receptor</keyword>
<dbReference type="SUPFAM" id="SSF56935">
    <property type="entry name" value="Porins"/>
    <property type="match status" value="1"/>
</dbReference>
<feature type="domain" description="TonB-dependent receptor plug" evidence="10">
    <location>
        <begin position="114"/>
        <end position="221"/>
    </location>
</feature>
<comment type="caution">
    <text evidence="11">The sequence shown here is derived from an EMBL/GenBank/DDBJ whole genome shotgun (WGS) entry which is preliminary data.</text>
</comment>
<feature type="chain" id="PRO_5017776846" evidence="9">
    <location>
        <begin position="20"/>
        <end position="1003"/>
    </location>
</feature>
<feature type="region of interest" description="Disordered" evidence="8">
    <location>
        <begin position="146"/>
        <end position="168"/>
    </location>
</feature>
<keyword evidence="6 7" id="KW-0998">Cell outer membrane</keyword>
<dbReference type="OrthoDB" id="9768177at2"/>
<dbReference type="InterPro" id="IPR012910">
    <property type="entry name" value="Plug_dom"/>
</dbReference>
<evidence type="ECO:0000256" key="5">
    <source>
        <dbReference type="ARBA" id="ARBA00023136"/>
    </source>
</evidence>
<dbReference type="InterPro" id="IPR008969">
    <property type="entry name" value="CarboxyPept-like_regulatory"/>
</dbReference>
<dbReference type="NCBIfam" id="TIGR04057">
    <property type="entry name" value="SusC_RagA_signa"/>
    <property type="match status" value="1"/>
</dbReference>
<dbReference type="AlphaFoldDB" id="A0A3E1YHX2"/>
<evidence type="ECO:0000313" key="12">
    <source>
        <dbReference type="Proteomes" id="UP000260644"/>
    </source>
</evidence>
<evidence type="ECO:0000256" key="8">
    <source>
        <dbReference type="SAM" id="MobiDB-lite"/>
    </source>
</evidence>
<dbReference type="Gene3D" id="2.40.170.20">
    <property type="entry name" value="TonB-dependent receptor, beta-barrel domain"/>
    <property type="match status" value="1"/>
</dbReference>
<evidence type="ECO:0000259" key="10">
    <source>
        <dbReference type="Pfam" id="PF07715"/>
    </source>
</evidence>
<organism evidence="11 12">
    <name type="scientific">Chitinophaga silvatica</name>
    <dbReference type="NCBI Taxonomy" id="2282649"/>
    <lineage>
        <taxon>Bacteria</taxon>
        <taxon>Pseudomonadati</taxon>
        <taxon>Bacteroidota</taxon>
        <taxon>Chitinophagia</taxon>
        <taxon>Chitinophagales</taxon>
        <taxon>Chitinophagaceae</taxon>
        <taxon>Chitinophaga</taxon>
    </lineage>
</organism>
<evidence type="ECO:0000256" key="1">
    <source>
        <dbReference type="ARBA" id="ARBA00004571"/>
    </source>
</evidence>
<evidence type="ECO:0000256" key="6">
    <source>
        <dbReference type="ARBA" id="ARBA00023237"/>
    </source>
</evidence>
<name>A0A3E1YHX2_9BACT</name>
<feature type="compositionally biased region" description="Polar residues" evidence="8">
    <location>
        <begin position="146"/>
        <end position="157"/>
    </location>
</feature>
<comment type="subcellular location">
    <subcellularLocation>
        <location evidence="1 7">Cell outer membrane</location>
        <topology evidence="1 7">Multi-pass membrane protein</topology>
    </subcellularLocation>
</comment>
<dbReference type="GO" id="GO:0009279">
    <property type="term" value="C:cell outer membrane"/>
    <property type="evidence" value="ECO:0007669"/>
    <property type="project" value="UniProtKB-SubCell"/>
</dbReference>
<dbReference type="InterPro" id="IPR037066">
    <property type="entry name" value="Plug_dom_sf"/>
</dbReference>
<dbReference type="Proteomes" id="UP000260644">
    <property type="component" value="Unassembled WGS sequence"/>
</dbReference>
<dbReference type="NCBIfam" id="TIGR04056">
    <property type="entry name" value="OMP_RagA_SusC"/>
    <property type="match status" value="1"/>
</dbReference>
<feature type="signal peptide" evidence="9">
    <location>
        <begin position="1"/>
        <end position="19"/>
    </location>
</feature>
<dbReference type="InterPro" id="IPR036942">
    <property type="entry name" value="Beta-barrel_TonB_sf"/>
</dbReference>
<evidence type="ECO:0000313" key="11">
    <source>
        <dbReference type="EMBL" id="RFS26967.1"/>
    </source>
</evidence>
<evidence type="ECO:0000256" key="2">
    <source>
        <dbReference type="ARBA" id="ARBA00022448"/>
    </source>
</evidence>